<dbReference type="STRING" id="1307761.L21SP2_2420"/>
<proteinExistence type="predicted"/>
<dbReference type="KEGG" id="slr:L21SP2_2420"/>
<evidence type="ECO:0000259" key="1">
    <source>
        <dbReference type="PROSITE" id="PS51186"/>
    </source>
</evidence>
<dbReference type="OrthoDB" id="248489at2"/>
<name>V5WJ03_9SPIO</name>
<dbReference type="InterPro" id="IPR016181">
    <property type="entry name" value="Acyl_CoA_acyltransferase"/>
</dbReference>
<accession>V5WJ03</accession>
<dbReference type="GO" id="GO:0016747">
    <property type="term" value="F:acyltransferase activity, transferring groups other than amino-acyl groups"/>
    <property type="evidence" value="ECO:0007669"/>
    <property type="project" value="InterPro"/>
</dbReference>
<keyword evidence="3" id="KW-1185">Reference proteome</keyword>
<dbReference type="PROSITE" id="PS51186">
    <property type="entry name" value="GNAT"/>
    <property type="match status" value="1"/>
</dbReference>
<sequence>MAAKVLSTEEYFRKGGTPETIISFLSRNGPANCFMLGNLRNMGFETGKKQELLLAVDGKDGGAVPGITAVLMAHFTNALLYFPSTSTGSAADSPALPLLPRLLSWIRSGRVNRINGLASCMDDAADYLRSADEGIGIRKRRMQLAVYESDLPRPPLQPEGEPAPLPEGVYLEKAEGPEWELLDRIMDEKEHIEEFVTSPGARETFRNSHLHGGARSLALVNSQGRVLAAASSTAENPSTAMIVGVFTVEGCRNRGYSRRLMDLLIESLKQDSLMPVLFYENPVAEKIYKGMGFQDREDYDLLHFQLDEAQDSPA</sequence>
<dbReference type="SUPFAM" id="SSF55729">
    <property type="entry name" value="Acyl-CoA N-acyltransferases (Nat)"/>
    <property type="match status" value="1"/>
</dbReference>
<reference evidence="2 3" key="1">
    <citation type="journal article" date="2015" name="Stand. Genomic Sci.">
        <title>Complete genome sequence and description of Salinispira pacifica gen. nov., sp. nov., a novel spirochaete isolated form a hypersaline microbial mat.</title>
        <authorList>
            <person name="Ben Hania W."/>
            <person name="Joseph M."/>
            <person name="Schumann P."/>
            <person name="Bunk B."/>
            <person name="Fiebig A."/>
            <person name="Sproer C."/>
            <person name="Klenk H.P."/>
            <person name="Fardeau M.L."/>
            <person name="Spring S."/>
        </authorList>
    </citation>
    <scope>NUCLEOTIDE SEQUENCE [LARGE SCALE GENOMIC DNA]</scope>
    <source>
        <strain evidence="2 3">L21-RPul-D2</strain>
    </source>
</reference>
<dbReference type="RefSeq" id="WP_024268677.1">
    <property type="nucleotide sequence ID" value="NC_023035.1"/>
</dbReference>
<dbReference type="eggNOG" id="COG3393">
    <property type="taxonomic scope" value="Bacteria"/>
</dbReference>
<dbReference type="Pfam" id="PF00583">
    <property type="entry name" value="Acetyltransf_1"/>
    <property type="match status" value="1"/>
</dbReference>
<organism evidence="2 3">
    <name type="scientific">Salinispira pacifica</name>
    <dbReference type="NCBI Taxonomy" id="1307761"/>
    <lineage>
        <taxon>Bacteria</taxon>
        <taxon>Pseudomonadati</taxon>
        <taxon>Spirochaetota</taxon>
        <taxon>Spirochaetia</taxon>
        <taxon>Spirochaetales</taxon>
        <taxon>Spirochaetaceae</taxon>
        <taxon>Salinispira</taxon>
    </lineage>
</organism>
<keyword evidence="2" id="KW-0808">Transferase</keyword>
<dbReference type="AlphaFoldDB" id="V5WJ03"/>
<gene>
    <name evidence="2" type="ORF">L21SP2_2420</name>
</gene>
<evidence type="ECO:0000313" key="2">
    <source>
        <dbReference type="EMBL" id="AHC15773.1"/>
    </source>
</evidence>
<feature type="domain" description="N-acetyltransferase" evidence="1">
    <location>
        <begin position="177"/>
        <end position="307"/>
    </location>
</feature>
<dbReference type="InterPro" id="IPR000182">
    <property type="entry name" value="GNAT_dom"/>
</dbReference>
<dbReference type="HOGENOM" id="CLU_885326_0_0_12"/>
<protein>
    <submittedName>
        <fullName evidence="2">Acetyltransferase</fullName>
    </submittedName>
</protein>
<evidence type="ECO:0000313" key="3">
    <source>
        <dbReference type="Proteomes" id="UP000018680"/>
    </source>
</evidence>
<dbReference type="Gene3D" id="3.40.630.30">
    <property type="match status" value="1"/>
</dbReference>
<dbReference type="EMBL" id="CP006939">
    <property type="protein sequence ID" value="AHC15773.1"/>
    <property type="molecule type" value="Genomic_DNA"/>
</dbReference>
<dbReference type="Proteomes" id="UP000018680">
    <property type="component" value="Chromosome"/>
</dbReference>